<comment type="caution">
    <text evidence="1">The sequence shown here is derived from an EMBL/GenBank/DDBJ whole genome shotgun (WGS) entry which is preliminary data.</text>
</comment>
<gene>
    <name evidence="1" type="ORF">L2E82_24782</name>
</gene>
<organism evidence="1 2">
    <name type="scientific">Cichorium intybus</name>
    <name type="common">Chicory</name>
    <dbReference type="NCBI Taxonomy" id="13427"/>
    <lineage>
        <taxon>Eukaryota</taxon>
        <taxon>Viridiplantae</taxon>
        <taxon>Streptophyta</taxon>
        <taxon>Embryophyta</taxon>
        <taxon>Tracheophyta</taxon>
        <taxon>Spermatophyta</taxon>
        <taxon>Magnoliopsida</taxon>
        <taxon>eudicotyledons</taxon>
        <taxon>Gunneridae</taxon>
        <taxon>Pentapetalae</taxon>
        <taxon>asterids</taxon>
        <taxon>campanulids</taxon>
        <taxon>Asterales</taxon>
        <taxon>Asteraceae</taxon>
        <taxon>Cichorioideae</taxon>
        <taxon>Cichorieae</taxon>
        <taxon>Cichoriinae</taxon>
        <taxon>Cichorium</taxon>
    </lineage>
</organism>
<dbReference type="EMBL" id="CM042012">
    <property type="protein sequence ID" value="KAI3752745.1"/>
    <property type="molecule type" value="Genomic_DNA"/>
</dbReference>
<dbReference type="Proteomes" id="UP001055811">
    <property type="component" value="Linkage Group LG04"/>
</dbReference>
<reference evidence="2" key="1">
    <citation type="journal article" date="2022" name="Mol. Ecol. Resour.">
        <title>The genomes of chicory, endive, great burdock and yacon provide insights into Asteraceae palaeo-polyploidization history and plant inulin production.</title>
        <authorList>
            <person name="Fan W."/>
            <person name="Wang S."/>
            <person name="Wang H."/>
            <person name="Wang A."/>
            <person name="Jiang F."/>
            <person name="Liu H."/>
            <person name="Zhao H."/>
            <person name="Xu D."/>
            <person name="Zhang Y."/>
        </authorList>
    </citation>
    <scope>NUCLEOTIDE SEQUENCE [LARGE SCALE GENOMIC DNA]</scope>
    <source>
        <strain evidence="2">cv. Punajuju</strain>
    </source>
</reference>
<name>A0ACB9E1N2_CICIN</name>
<protein>
    <submittedName>
        <fullName evidence="1">Uncharacterized protein</fullName>
    </submittedName>
</protein>
<sequence length="227" mass="24987">MALLHPLRVQSTPSPSSSSYAPIFQFLTGLNLLKLGQQVHAHLILRGLNPNSFLGSKMVAMYASSGDIDSAIVLFDCIRRNASTLLYNSIIRACSLYCLSERSVGIYLEMNSAGVPGDYFTFPFVLKSCAGLCNLGFGKSVHGKGLRSGLEFDFYVATSLIDFYVKCGELRDAHKLFDQMPVRDVSSWNALISGHMKNGMVHLAEDLFSRMPNNNKNIVSWTTMISG</sequence>
<reference evidence="1 2" key="2">
    <citation type="journal article" date="2022" name="Mol. Ecol. Resour.">
        <title>The genomes of chicory, endive, great burdock and yacon provide insights into Asteraceae paleo-polyploidization history and plant inulin production.</title>
        <authorList>
            <person name="Fan W."/>
            <person name="Wang S."/>
            <person name="Wang H."/>
            <person name="Wang A."/>
            <person name="Jiang F."/>
            <person name="Liu H."/>
            <person name="Zhao H."/>
            <person name="Xu D."/>
            <person name="Zhang Y."/>
        </authorList>
    </citation>
    <scope>NUCLEOTIDE SEQUENCE [LARGE SCALE GENOMIC DNA]</scope>
    <source>
        <strain evidence="2">cv. Punajuju</strain>
        <tissue evidence="1">Leaves</tissue>
    </source>
</reference>
<evidence type="ECO:0000313" key="1">
    <source>
        <dbReference type="EMBL" id="KAI3752745.1"/>
    </source>
</evidence>
<keyword evidence="2" id="KW-1185">Reference proteome</keyword>
<evidence type="ECO:0000313" key="2">
    <source>
        <dbReference type="Proteomes" id="UP001055811"/>
    </source>
</evidence>
<proteinExistence type="predicted"/>
<accession>A0ACB9E1N2</accession>